<name>A0AAD5SNS3_9FUNG</name>
<dbReference type="InterPro" id="IPR056996">
    <property type="entry name" value="PH_SLA1"/>
</dbReference>
<evidence type="ECO:0000259" key="3">
    <source>
        <dbReference type="PROSITE" id="PS50002"/>
    </source>
</evidence>
<feature type="non-terminal residue" evidence="4">
    <location>
        <position position="273"/>
    </location>
</feature>
<evidence type="ECO:0000256" key="2">
    <source>
        <dbReference type="PROSITE-ProRule" id="PRU00192"/>
    </source>
</evidence>
<accession>A0AAD5SNS3</accession>
<keyword evidence="1 2" id="KW-0728">SH3 domain</keyword>
<feature type="domain" description="SH3" evidence="3">
    <location>
        <begin position="68"/>
        <end position="127"/>
    </location>
</feature>
<dbReference type="Gene3D" id="2.30.30.40">
    <property type="entry name" value="SH3 Domains"/>
    <property type="match status" value="2"/>
</dbReference>
<dbReference type="AlphaFoldDB" id="A0AAD5SNS3"/>
<organism evidence="4 5">
    <name type="scientific">Physocladia obscura</name>
    <dbReference type="NCBI Taxonomy" id="109957"/>
    <lineage>
        <taxon>Eukaryota</taxon>
        <taxon>Fungi</taxon>
        <taxon>Fungi incertae sedis</taxon>
        <taxon>Chytridiomycota</taxon>
        <taxon>Chytridiomycota incertae sedis</taxon>
        <taxon>Chytridiomycetes</taxon>
        <taxon>Chytridiales</taxon>
        <taxon>Chytriomycetaceae</taxon>
        <taxon>Physocladia</taxon>
    </lineage>
</organism>
<protein>
    <submittedName>
        <fullName evidence="4">Cytoskeletal protein binding protein</fullName>
    </submittedName>
</protein>
<dbReference type="PRINTS" id="PR00452">
    <property type="entry name" value="SH3DOMAIN"/>
</dbReference>
<dbReference type="SMART" id="SM00326">
    <property type="entry name" value="SH3"/>
    <property type="match status" value="2"/>
</dbReference>
<evidence type="ECO:0000313" key="4">
    <source>
        <dbReference type="EMBL" id="KAJ3085830.1"/>
    </source>
</evidence>
<dbReference type="SUPFAM" id="SSF50044">
    <property type="entry name" value="SH3-domain"/>
    <property type="match status" value="2"/>
</dbReference>
<keyword evidence="5" id="KW-1185">Reference proteome</keyword>
<dbReference type="Pfam" id="PF00018">
    <property type="entry name" value="SH3_1"/>
    <property type="match status" value="2"/>
</dbReference>
<comment type="caution">
    <text evidence="4">The sequence shown here is derived from an EMBL/GenBank/DDBJ whole genome shotgun (WGS) entry which is preliminary data.</text>
</comment>
<dbReference type="Proteomes" id="UP001211907">
    <property type="component" value="Unassembled WGS sequence"/>
</dbReference>
<dbReference type="InterPro" id="IPR001452">
    <property type="entry name" value="SH3_domain"/>
</dbReference>
<evidence type="ECO:0000313" key="5">
    <source>
        <dbReference type="Proteomes" id="UP001211907"/>
    </source>
</evidence>
<sequence length="273" mass="30676">MKCKIVAQAEFDYEARTDEELTIREGTMLLVLDDSDPEWWLVKERVGSDAFSDGNQGLAPVNYLVEMEPLRVVTALYDYEARTDEELSFYEGATVLVYDTSDPEWWFVRIDKEAGLAPANYLEDFASDAAATVPSNFASSSIAGLSIAGDAAGQKATLLSALDGFGVSKAPPKPEKEKAPADVKLIDVFELDKKKKKERKECVIGIGNDYIVYLCEPIFSNVLEKWDFKEVTKFYEKKGKKLTIEFGSDVREFEGEKDNLDRLMKRLEEVSTL</sequence>
<evidence type="ECO:0000256" key="1">
    <source>
        <dbReference type="ARBA" id="ARBA00022443"/>
    </source>
</evidence>
<proteinExistence type="predicted"/>
<dbReference type="InterPro" id="IPR050384">
    <property type="entry name" value="Endophilin_SH3RF"/>
</dbReference>
<dbReference type="PROSITE" id="PS50002">
    <property type="entry name" value="SH3"/>
    <property type="match status" value="1"/>
</dbReference>
<dbReference type="Pfam" id="PF24081">
    <property type="entry name" value="PH_SLA1"/>
    <property type="match status" value="1"/>
</dbReference>
<dbReference type="InterPro" id="IPR036028">
    <property type="entry name" value="SH3-like_dom_sf"/>
</dbReference>
<dbReference type="PANTHER" id="PTHR14167">
    <property type="entry name" value="SH3 DOMAIN-CONTAINING"/>
    <property type="match status" value="1"/>
</dbReference>
<dbReference type="EMBL" id="JADGJH010004440">
    <property type="protein sequence ID" value="KAJ3085830.1"/>
    <property type="molecule type" value="Genomic_DNA"/>
</dbReference>
<gene>
    <name evidence="4" type="primary">SLA1_2</name>
    <name evidence="4" type="ORF">HK100_008917</name>
</gene>
<reference evidence="4" key="1">
    <citation type="submission" date="2020-05" db="EMBL/GenBank/DDBJ databases">
        <title>Phylogenomic resolution of chytrid fungi.</title>
        <authorList>
            <person name="Stajich J.E."/>
            <person name="Amses K."/>
            <person name="Simmons R."/>
            <person name="Seto K."/>
            <person name="Myers J."/>
            <person name="Bonds A."/>
            <person name="Quandt C.A."/>
            <person name="Barry K."/>
            <person name="Liu P."/>
            <person name="Grigoriev I."/>
            <person name="Longcore J.E."/>
            <person name="James T.Y."/>
        </authorList>
    </citation>
    <scope>NUCLEOTIDE SEQUENCE</scope>
    <source>
        <strain evidence="4">JEL0513</strain>
    </source>
</reference>